<dbReference type="PANTHER" id="PTHR16110:SF1">
    <property type="entry name" value="TBC1 DOMAIN FAMILY MEMBER 19"/>
    <property type="match status" value="1"/>
</dbReference>
<dbReference type="STRING" id="1754192.A0A1Y1X487"/>
<proteinExistence type="predicted"/>
<comment type="caution">
    <text evidence="2">The sequence shown here is derived from an EMBL/GenBank/DDBJ whole genome shotgun (WGS) entry which is preliminary data.</text>
</comment>
<dbReference type="PANTHER" id="PTHR16110">
    <property type="entry name" value="TBC1 DOMAIN FAMILY MEMBER 19"/>
    <property type="match status" value="1"/>
</dbReference>
<reference evidence="2 3" key="2">
    <citation type="submission" date="2016-08" db="EMBL/GenBank/DDBJ databases">
        <title>Pervasive Adenine N6-methylation of Active Genes in Fungi.</title>
        <authorList>
            <consortium name="DOE Joint Genome Institute"/>
            <person name="Mondo S.J."/>
            <person name="Dannebaum R.O."/>
            <person name="Kuo R.C."/>
            <person name="Labutti K."/>
            <person name="Haridas S."/>
            <person name="Kuo A."/>
            <person name="Salamov A."/>
            <person name="Ahrendt S.R."/>
            <person name="Lipzen A."/>
            <person name="Sullivan W."/>
            <person name="Andreopoulos W.B."/>
            <person name="Clum A."/>
            <person name="Lindquist E."/>
            <person name="Daum C."/>
            <person name="Ramamoorthy G.K."/>
            <person name="Gryganskyi A."/>
            <person name="Culley D."/>
            <person name="Magnuson J.K."/>
            <person name="James T.Y."/>
            <person name="O'Malley M.A."/>
            <person name="Stajich J.E."/>
            <person name="Spatafora J.W."/>
            <person name="Visel A."/>
            <person name="Grigoriev I.V."/>
        </authorList>
    </citation>
    <scope>NUCLEOTIDE SEQUENCE [LARGE SCALE GENOMIC DNA]</scope>
    <source>
        <strain evidence="2 3">S4</strain>
    </source>
</reference>
<dbReference type="InterPro" id="IPR000195">
    <property type="entry name" value="Rab-GAP-TBC_dom"/>
</dbReference>
<evidence type="ECO:0000313" key="2">
    <source>
        <dbReference type="EMBL" id="ORX80627.1"/>
    </source>
</evidence>
<dbReference type="Pfam" id="PF00566">
    <property type="entry name" value="RabGAP-TBC"/>
    <property type="match status" value="1"/>
</dbReference>
<feature type="domain" description="Rab-GAP TBC" evidence="1">
    <location>
        <begin position="319"/>
        <end position="546"/>
    </location>
</feature>
<protein>
    <recommendedName>
        <fullName evidence="1">Rab-GAP TBC domain-containing protein</fullName>
    </recommendedName>
</protein>
<evidence type="ECO:0000313" key="3">
    <source>
        <dbReference type="Proteomes" id="UP000193944"/>
    </source>
</evidence>
<dbReference type="Proteomes" id="UP000193944">
    <property type="component" value="Unassembled WGS sequence"/>
</dbReference>
<reference evidence="2 3" key="1">
    <citation type="submission" date="2016-08" db="EMBL/GenBank/DDBJ databases">
        <title>A Parts List for Fungal Cellulosomes Revealed by Comparative Genomics.</title>
        <authorList>
            <consortium name="DOE Joint Genome Institute"/>
            <person name="Haitjema C.H."/>
            <person name="Gilmore S.P."/>
            <person name="Henske J.K."/>
            <person name="Solomon K.V."/>
            <person name="De Groot R."/>
            <person name="Kuo A."/>
            <person name="Mondo S.J."/>
            <person name="Salamov A.A."/>
            <person name="Labutti K."/>
            <person name="Zhao Z."/>
            <person name="Chiniquy J."/>
            <person name="Barry K."/>
            <person name="Brewer H.M."/>
            <person name="Purvine S.O."/>
            <person name="Wright A.T."/>
            <person name="Boxma B."/>
            <person name="Van Alen T."/>
            <person name="Hackstein J.H."/>
            <person name="Baker S.E."/>
            <person name="Grigoriev I.V."/>
            <person name="O'Malley M.A."/>
        </authorList>
    </citation>
    <scope>NUCLEOTIDE SEQUENCE [LARGE SCALE GENOMIC DNA]</scope>
    <source>
        <strain evidence="2 3">S4</strain>
    </source>
</reference>
<name>A0A1Y1X487_9FUNG</name>
<dbReference type="InterPro" id="IPR042507">
    <property type="entry name" value="TBC1D19"/>
</dbReference>
<accession>A0A1Y1X487</accession>
<dbReference type="SUPFAM" id="SSF47923">
    <property type="entry name" value="Ypt/Rab-GAP domain of gyp1p"/>
    <property type="match status" value="1"/>
</dbReference>
<dbReference type="OrthoDB" id="10249775at2759"/>
<dbReference type="AlphaFoldDB" id="A0A1Y1X487"/>
<dbReference type="InterPro" id="IPR035969">
    <property type="entry name" value="Rab-GAP_TBC_sf"/>
</dbReference>
<evidence type="ECO:0000259" key="1">
    <source>
        <dbReference type="PROSITE" id="PS50086"/>
    </source>
</evidence>
<dbReference type="Gene3D" id="1.10.472.80">
    <property type="entry name" value="Ypt/Rab-GAP domain of gyp1p, domain 3"/>
    <property type="match status" value="1"/>
</dbReference>
<dbReference type="EMBL" id="MCFG01000140">
    <property type="protein sequence ID" value="ORX80627.1"/>
    <property type="molecule type" value="Genomic_DNA"/>
</dbReference>
<keyword evidence="3" id="KW-1185">Reference proteome</keyword>
<gene>
    <name evidence="2" type="ORF">BCR32DRAFT_268775</name>
</gene>
<organism evidence="2 3">
    <name type="scientific">Anaeromyces robustus</name>
    <dbReference type="NCBI Taxonomy" id="1754192"/>
    <lineage>
        <taxon>Eukaryota</taxon>
        <taxon>Fungi</taxon>
        <taxon>Fungi incertae sedis</taxon>
        <taxon>Chytridiomycota</taxon>
        <taxon>Chytridiomycota incertae sedis</taxon>
        <taxon>Neocallimastigomycetes</taxon>
        <taxon>Neocallimastigales</taxon>
        <taxon>Neocallimastigaceae</taxon>
        <taxon>Anaeromyces</taxon>
    </lineage>
</organism>
<dbReference type="PROSITE" id="PS50086">
    <property type="entry name" value="TBC_RABGAP"/>
    <property type="match status" value="1"/>
</dbReference>
<sequence>MININNIKKNKINDNNIGENAEKHLRVFPVYWKIRKQIKDDIMKDDCKIDELEEKIRNMICIDNHYDKNLSLIQQFIIYQKKYNSQKYFSTPKFHISEYESKKKSNSSNKNNGEYIYNDYKLQSNKNTESYQVDITDSINASLKLFGDTLKTRLGLLTDNFNKNILRKRTLEEENNMKKNLWNKLEVMNSSFNYNIYGLPGKSGCPKSMKNIYFYNDVDLYNIITSIKPKNVDELITRPQLPDTFSSFWSSIPFHIKTPTVEEFKIKFKELDPCYTHLEVLTDIDNEKLSNILNTRYELGNKIIKSSSRLAARQYSKYGLPMFQRVKIYEIMLISEFTDDIDVYTYQYCSSLRNYILKYELLVDDVIQTDVKQIQNDDSYFIFEDVLSKVMYYFTRDNWLIPKIYQNNDSSDCGITEGWFEPFVDNKIGKLYPPNGIIPFWGISSYAIPFCYLYDNPDNIYMLFREFYAKYCSKLHTINNPKGLIYQCQIFEHIFKQLDSVLYFHIQYIIGKAPLEIAFPWIIYSFIGMLDIEQIFLLWDRILGFDSLELIPLAAVCIFLYKKETLLQISNVNELKNAFADNHSIKIIPLIQYYLFKYVSFKS</sequence>